<dbReference type="EMBL" id="CAID01000011">
    <property type="protein sequence ID" value="CEF99526.1"/>
    <property type="molecule type" value="Genomic_DNA"/>
</dbReference>
<evidence type="ECO:0000313" key="4">
    <source>
        <dbReference type="EMBL" id="OUS43531.1"/>
    </source>
</evidence>
<accession>A0A090M5R0</accession>
<keyword evidence="5" id="KW-1185">Reference proteome</keyword>
<dbReference type="InParanoid" id="A0A090M5R0"/>
<evidence type="ECO:0000313" key="3">
    <source>
        <dbReference type="EMBL" id="CEF99526.1"/>
    </source>
</evidence>
<evidence type="ECO:0000313" key="5">
    <source>
        <dbReference type="Proteomes" id="UP000009170"/>
    </source>
</evidence>
<accession>A0A1Y5I210</accession>
<name>A0A090M5R0_OSTTA</name>
<gene>
    <name evidence="4" type="ORF">BE221DRAFT_194433</name>
    <name evidence="3" type="ORF">OT_ostta11g00320</name>
</gene>
<dbReference type="Proteomes" id="UP000009170">
    <property type="component" value="Unassembled WGS sequence"/>
</dbReference>
<organism evidence="3 5">
    <name type="scientific">Ostreococcus tauri</name>
    <name type="common">Marine green alga</name>
    <dbReference type="NCBI Taxonomy" id="70448"/>
    <lineage>
        <taxon>Eukaryota</taxon>
        <taxon>Viridiplantae</taxon>
        <taxon>Chlorophyta</taxon>
        <taxon>Mamiellophyceae</taxon>
        <taxon>Mamiellales</taxon>
        <taxon>Bathycoccaceae</taxon>
        <taxon>Ostreococcus</taxon>
    </lineage>
</organism>
<keyword evidence="1" id="KW-0175">Coiled coil</keyword>
<dbReference type="Proteomes" id="UP000195557">
    <property type="component" value="Unassembled WGS sequence"/>
</dbReference>
<sequence>MAPGASPSVSRAADGLAREVEALRAASTRPSARVARDASMEATDARRRLEFASTTTRTAREIEALTAELGERETFWRDASEAQERELRALASSAESRARRAEAEADALRMERDSLVRELEDALERERMQNAAIWAKLEKKKRARLFAEASRLRRALAKWIEGAVFNIRARMVLERSRRRALKDAFASFHRAVELSRKGSEIERRANEQRVRRCLVHWAVGVEVSRAGERALARRVMIRWSRAMSNVEIPERSLASRTARERAVAVIERVRATATKRAAFSSWLLFVAGAKSARTIALELIAKERVAAREASLARLKATRRGT</sequence>
<feature type="compositionally biased region" description="Basic and acidic residues" evidence="2">
    <location>
        <begin position="34"/>
        <end position="45"/>
    </location>
</feature>
<proteinExistence type="predicted"/>
<dbReference type="AlphaFoldDB" id="A0A090M5R0"/>
<reference evidence="3 5" key="1">
    <citation type="journal article" date="2006" name="Proc. Natl. Acad. Sci. U.S.A.">
        <title>Genome analysis of the smallest free-living eukaryote Ostreococcus tauri unveils many unique features.</title>
        <authorList>
            <person name="Derelle E."/>
            <person name="Ferraz C."/>
            <person name="Rombauts S."/>
            <person name="Rouze P."/>
            <person name="Worden A.Z."/>
            <person name="Robbens S."/>
            <person name="Partensky F."/>
            <person name="Degroeve S."/>
            <person name="Echeynie S."/>
            <person name="Cooke R."/>
            <person name="Saeys Y."/>
            <person name="Wuyts J."/>
            <person name="Jabbari K."/>
            <person name="Bowler C."/>
            <person name="Panaud O."/>
            <person name="Piegu B."/>
            <person name="Ball S.G."/>
            <person name="Ral J.-P."/>
            <person name="Bouget F.-Y."/>
            <person name="Piganeau G."/>
            <person name="De Baets B."/>
            <person name="Picard A."/>
            <person name="Delseny M."/>
            <person name="Demaille J."/>
            <person name="Van de Peer Y."/>
            <person name="Moreau H."/>
        </authorList>
    </citation>
    <scope>NUCLEOTIDE SEQUENCE [LARGE SCALE GENOMIC DNA]</scope>
    <source>
        <strain evidence="3 5">OTTH0595</strain>
    </source>
</reference>
<feature type="region of interest" description="Disordered" evidence="2">
    <location>
        <begin position="24"/>
        <end position="45"/>
    </location>
</feature>
<accession>A0A454XZZ4</accession>
<feature type="coiled-coil region" evidence="1">
    <location>
        <begin position="84"/>
        <end position="125"/>
    </location>
</feature>
<reference evidence="4" key="3">
    <citation type="submission" date="2017-04" db="EMBL/GenBank/DDBJ databases">
        <title>Population genomics of picophytoplankton unveils novel chromosome hypervariability.</title>
        <authorList>
            <consortium name="DOE Joint Genome Institute"/>
            <person name="Blanc-Mathieu R."/>
            <person name="Krasovec M."/>
            <person name="Hebrard M."/>
            <person name="Yau S."/>
            <person name="Desgranges E."/>
            <person name="Martin J."/>
            <person name="Schackwitz W."/>
            <person name="Kuo A."/>
            <person name="Salin G."/>
            <person name="Donnadieu C."/>
            <person name="Desdevises Y."/>
            <person name="Sanchez-Ferandin S."/>
            <person name="Moreau H."/>
            <person name="Rivals E."/>
            <person name="Grigoriev I.V."/>
            <person name="Grimsley N."/>
            <person name="Eyre-Walker A."/>
            <person name="Piganeau G."/>
        </authorList>
    </citation>
    <scope>NUCLEOTIDE SEQUENCE [LARGE SCALE GENOMIC DNA]</scope>
    <source>
        <strain evidence="4">RCC 1115</strain>
    </source>
</reference>
<protein>
    <submittedName>
        <fullName evidence="3">Unnamed product</fullName>
    </submittedName>
</protein>
<evidence type="ECO:0000256" key="2">
    <source>
        <dbReference type="SAM" id="MobiDB-lite"/>
    </source>
</evidence>
<reference evidence="3" key="2">
    <citation type="journal article" date="2014" name="BMC Genomics">
        <title>An improved genome of the model marine alga Ostreococcus tauri unfolds by assessing Illumina de novo assemblies.</title>
        <authorList>
            <person name="Blanc-Mathieu R."/>
            <person name="Verhelst B."/>
            <person name="Derelle E."/>
            <person name="Rombauts S."/>
            <person name="Bouget F.Y."/>
            <person name="Carre I."/>
            <person name="Chateau A."/>
            <person name="Eyre-Walker A."/>
            <person name="Grimsley N."/>
            <person name="Moreau H."/>
            <person name="Piegu B."/>
            <person name="Rivals E."/>
            <person name="Schackwitz W."/>
            <person name="Van de Peer Y."/>
            <person name="Piganeau G."/>
        </authorList>
    </citation>
    <scope>NUCLEOTIDE SEQUENCE</scope>
    <source>
        <strain evidence="3">RCC4221</strain>
    </source>
</reference>
<dbReference type="EMBL" id="KZ155831">
    <property type="protein sequence ID" value="OUS43531.1"/>
    <property type="molecule type" value="Genomic_DNA"/>
</dbReference>
<evidence type="ECO:0000256" key="1">
    <source>
        <dbReference type="SAM" id="Coils"/>
    </source>
</evidence>